<dbReference type="InterPro" id="IPR001628">
    <property type="entry name" value="Znf_hrmn_rcpt"/>
</dbReference>
<evidence type="ECO:0000256" key="7">
    <source>
        <dbReference type="ARBA" id="ARBA00023170"/>
    </source>
</evidence>
<evidence type="ECO:0000256" key="5">
    <source>
        <dbReference type="ARBA" id="ARBA00023125"/>
    </source>
</evidence>
<evidence type="ECO:0000313" key="12">
    <source>
        <dbReference type="Proteomes" id="UP001328107"/>
    </source>
</evidence>
<evidence type="ECO:0000256" key="3">
    <source>
        <dbReference type="ARBA" id="ARBA00022833"/>
    </source>
</evidence>
<dbReference type="Proteomes" id="UP001328107">
    <property type="component" value="Unassembled WGS sequence"/>
</dbReference>
<keyword evidence="2" id="KW-0863">Zinc-finger</keyword>
<keyword evidence="6" id="KW-0804">Transcription</keyword>
<dbReference type="Pfam" id="PF00104">
    <property type="entry name" value="Hormone_recep"/>
    <property type="match status" value="1"/>
</dbReference>
<evidence type="ECO:0008006" key="13">
    <source>
        <dbReference type="Google" id="ProtNLM"/>
    </source>
</evidence>
<reference evidence="12" key="1">
    <citation type="submission" date="2022-10" db="EMBL/GenBank/DDBJ databases">
        <title>Genome assembly of Pristionchus species.</title>
        <authorList>
            <person name="Yoshida K."/>
            <person name="Sommer R.J."/>
        </authorList>
    </citation>
    <scope>NUCLEOTIDE SEQUENCE [LARGE SCALE GENOMIC DNA]</scope>
    <source>
        <strain evidence="12">RS5460</strain>
    </source>
</reference>
<dbReference type="PANTHER" id="PTHR46011">
    <property type="entry name" value="NUCLEAR HORMONE RECEPTOR FAMILY MEMBER NHR-86-RELATED"/>
    <property type="match status" value="1"/>
</dbReference>
<dbReference type="GO" id="GO:0003700">
    <property type="term" value="F:DNA-binding transcription factor activity"/>
    <property type="evidence" value="ECO:0007669"/>
    <property type="project" value="InterPro"/>
</dbReference>
<evidence type="ECO:0000256" key="4">
    <source>
        <dbReference type="ARBA" id="ARBA00023015"/>
    </source>
</evidence>
<evidence type="ECO:0000256" key="8">
    <source>
        <dbReference type="ARBA" id="ARBA00023242"/>
    </source>
</evidence>
<dbReference type="SUPFAM" id="SSF48508">
    <property type="entry name" value="Nuclear receptor ligand-binding domain"/>
    <property type="match status" value="1"/>
</dbReference>
<dbReference type="PROSITE" id="PS51030">
    <property type="entry name" value="NUCLEAR_REC_DBD_2"/>
    <property type="match status" value="1"/>
</dbReference>
<keyword evidence="5" id="KW-0238">DNA-binding</keyword>
<keyword evidence="12" id="KW-1185">Reference proteome</keyword>
<evidence type="ECO:0000259" key="10">
    <source>
        <dbReference type="PROSITE" id="PS51843"/>
    </source>
</evidence>
<dbReference type="EMBL" id="BTRK01000004">
    <property type="protein sequence ID" value="GMR50061.1"/>
    <property type="molecule type" value="Genomic_DNA"/>
</dbReference>
<proteinExistence type="predicted"/>
<dbReference type="PROSITE" id="PS51843">
    <property type="entry name" value="NR_LBD"/>
    <property type="match status" value="1"/>
</dbReference>
<dbReference type="GO" id="GO:0043565">
    <property type="term" value="F:sequence-specific DNA binding"/>
    <property type="evidence" value="ECO:0007669"/>
    <property type="project" value="InterPro"/>
</dbReference>
<gene>
    <name evidence="11" type="ORF">PMAYCL1PPCAC_20257</name>
</gene>
<dbReference type="AlphaFoldDB" id="A0AAN5CSL9"/>
<dbReference type="Gene3D" id="3.30.50.10">
    <property type="entry name" value="Erythroid Transcription Factor GATA-1, subunit A"/>
    <property type="match status" value="1"/>
</dbReference>
<keyword evidence="8" id="KW-0539">Nucleus</keyword>
<evidence type="ECO:0000259" key="9">
    <source>
        <dbReference type="PROSITE" id="PS51030"/>
    </source>
</evidence>
<dbReference type="InterPro" id="IPR013088">
    <property type="entry name" value="Znf_NHR/GATA"/>
</dbReference>
<sequence length="390" mass="44538">KRLLSLGCNSPSVSPLLFTASHMAATKHPARCRVCDVPTSEIHMGFNCCRACSVFYKRTVSRDPPLRCKGGKSDCISKDPETKCRKCRFERFCSVIDECSDVKPKESNEDAENINKTTFLDHETSFAQSDVSTSETPTLEKMKMAYRLLCLIRKNGETASCSTDEFDELQRGTIKFVNATYNKLLPHCRIMSAGLVDFFAFAFEDFRNLPRIRQHSLVSSSFDILARTDSLYRSVHHFPEDDTLMPSYTTIFSLDRVEEFMIDCPPGGNKEEAGKELAKNNRRTMIPAKGNFKRLQPSPEEFVALLGLTLWREHASNSDYDITEIIKTNRDAILGELHIYYAIKGRTDYASRLGDMLCLLMNMEESEALHREDMQVYQLMDMFNEFSPYV</sequence>
<dbReference type="InterPro" id="IPR035500">
    <property type="entry name" value="NHR-like_dom_sf"/>
</dbReference>
<comment type="caution">
    <text evidence="11">The sequence shown here is derived from an EMBL/GenBank/DDBJ whole genome shotgun (WGS) entry which is preliminary data.</text>
</comment>
<dbReference type="InterPro" id="IPR000536">
    <property type="entry name" value="Nucl_hrmn_rcpt_lig-bd"/>
</dbReference>
<name>A0AAN5CSL9_9BILA</name>
<feature type="domain" description="NR LBD" evidence="10">
    <location>
        <begin position="134"/>
        <end position="390"/>
    </location>
</feature>
<dbReference type="GO" id="GO:0005634">
    <property type="term" value="C:nucleus"/>
    <property type="evidence" value="ECO:0007669"/>
    <property type="project" value="TreeGrafter"/>
</dbReference>
<dbReference type="Pfam" id="PF00105">
    <property type="entry name" value="zf-C4"/>
    <property type="match status" value="1"/>
</dbReference>
<dbReference type="Gene3D" id="1.10.565.10">
    <property type="entry name" value="Retinoid X Receptor"/>
    <property type="match status" value="1"/>
</dbReference>
<keyword evidence="1" id="KW-0479">Metal-binding</keyword>
<organism evidence="11 12">
    <name type="scientific">Pristionchus mayeri</name>
    <dbReference type="NCBI Taxonomy" id="1317129"/>
    <lineage>
        <taxon>Eukaryota</taxon>
        <taxon>Metazoa</taxon>
        <taxon>Ecdysozoa</taxon>
        <taxon>Nematoda</taxon>
        <taxon>Chromadorea</taxon>
        <taxon>Rhabditida</taxon>
        <taxon>Rhabditina</taxon>
        <taxon>Diplogasteromorpha</taxon>
        <taxon>Diplogasteroidea</taxon>
        <taxon>Neodiplogasteridae</taxon>
        <taxon>Pristionchus</taxon>
    </lineage>
</organism>
<dbReference type="GO" id="GO:0008270">
    <property type="term" value="F:zinc ion binding"/>
    <property type="evidence" value="ECO:0007669"/>
    <property type="project" value="UniProtKB-KW"/>
</dbReference>
<evidence type="ECO:0000256" key="6">
    <source>
        <dbReference type="ARBA" id="ARBA00023163"/>
    </source>
</evidence>
<accession>A0AAN5CSL9</accession>
<dbReference type="SMART" id="SM00430">
    <property type="entry name" value="HOLI"/>
    <property type="match status" value="1"/>
</dbReference>
<dbReference type="SUPFAM" id="SSF57716">
    <property type="entry name" value="Glucocorticoid receptor-like (DNA-binding domain)"/>
    <property type="match status" value="1"/>
</dbReference>
<feature type="domain" description="Nuclear receptor" evidence="9">
    <location>
        <begin position="29"/>
        <end position="109"/>
    </location>
</feature>
<protein>
    <recommendedName>
        <fullName evidence="13">Nuclear receptor</fullName>
    </recommendedName>
</protein>
<keyword evidence="7" id="KW-0675">Receptor</keyword>
<evidence type="ECO:0000256" key="2">
    <source>
        <dbReference type="ARBA" id="ARBA00022771"/>
    </source>
</evidence>
<dbReference type="SMART" id="SM00399">
    <property type="entry name" value="ZnF_C4"/>
    <property type="match status" value="1"/>
</dbReference>
<evidence type="ECO:0000313" key="11">
    <source>
        <dbReference type="EMBL" id="GMR50061.1"/>
    </source>
</evidence>
<keyword evidence="3" id="KW-0862">Zinc</keyword>
<feature type="non-terminal residue" evidence="11">
    <location>
        <position position="1"/>
    </location>
</feature>
<dbReference type="PANTHER" id="PTHR46011:SF6">
    <property type="entry name" value="HIGH ZINC ACTIVATED NUCLEAR RECEPTOR PROTEIN"/>
    <property type="match status" value="1"/>
</dbReference>
<keyword evidence="4" id="KW-0805">Transcription regulation</keyword>
<evidence type="ECO:0000256" key="1">
    <source>
        <dbReference type="ARBA" id="ARBA00022723"/>
    </source>
</evidence>